<evidence type="ECO:0000256" key="2">
    <source>
        <dbReference type="ARBA" id="ARBA00016322"/>
    </source>
</evidence>
<organism evidence="8 9">
    <name type="scientific">Phaedon cochleariae</name>
    <name type="common">Mustard beetle</name>
    <dbReference type="NCBI Taxonomy" id="80249"/>
    <lineage>
        <taxon>Eukaryota</taxon>
        <taxon>Metazoa</taxon>
        <taxon>Ecdysozoa</taxon>
        <taxon>Arthropoda</taxon>
        <taxon>Hexapoda</taxon>
        <taxon>Insecta</taxon>
        <taxon>Pterygota</taxon>
        <taxon>Neoptera</taxon>
        <taxon>Endopterygota</taxon>
        <taxon>Coleoptera</taxon>
        <taxon>Polyphaga</taxon>
        <taxon>Cucujiformia</taxon>
        <taxon>Chrysomeloidea</taxon>
        <taxon>Chrysomelidae</taxon>
        <taxon>Chrysomelinae</taxon>
        <taxon>Chrysomelini</taxon>
        <taxon>Phaedon</taxon>
    </lineage>
</organism>
<evidence type="ECO:0000313" key="9">
    <source>
        <dbReference type="Proteomes" id="UP001153737"/>
    </source>
</evidence>
<evidence type="ECO:0000256" key="3">
    <source>
        <dbReference type="ARBA" id="ARBA00022737"/>
    </source>
</evidence>
<dbReference type="PANTHER" id="PTHR46437:SF1">
    <property type="entry name" value="MORN REPEAT-CONTAINING PROTEIN 5"/>
    <property type="match status" value="1"/>
</dbReference>
<dbReference type="EMBL" id="OU896711">
    <property type="protein sequence ID" value="CAH1170382.1"/>
    <property type="molecule type" value="Genomic_DNA"/>
</dbReference>
<dbReference type="Pfam" id="PF02493">
    <property type="entry name" value="MORN"/>
    <property type="match status" value="2"/>
</dbReference>
<sequence>MAVPSRVRLSSFGFFPENSQAFSTKLSTVSDVRLSTHFGLLSKPEEAKTFLVYPDLDKRHSTPYERNYCNIKVVDTKNNILPIYGHWAGRKFKKPMQTFCTGSRYVGEWNALGFCGEGVYRYPHGAIYEGEFSQNGLFHGIGTLTYPNGQKIQGIWKNGELTEDSTFIFACGEVLDEDFRYCQRPDRRFHVEIQKELGPAGQEYLTNDQPTKKLPQGCYDVGEGLYDPKIGCIMSFPKSYAGSNTSMKKSHKFVSPVTFNLDDYKEKQLREISSKSNVTSETMMMSTSLGYDDDQYYEVNGRRFLEIPTAPKVAWIKENCRKAWDENIGYCPELYEKWMAGRRYEVFLQDKHEVFYQDRHDSLFEGDPKWLTNGEKRRAEDSQSAKFVRFVQKNAIVYDKSDRSDRSERLKSIRTSPMRHDNRQKFYERGYPERSKNLGNGYYK</sequence>
<evidence type="ECO:0000256" key="7">
    <source>
        <dbReference type="SAM" id="MobiDB-lite"/>
    </source>
</evidence>
<proteinExistence type="predicted"/>
<feature type="compositionally biased region" description="Basic and acidic residues" evidence="7">
    <location>
        <begin position="421"/>
        <end position="436"/>
    </location>
</feature>
<gene>
    <name evidence="8" type="ORF">PHAECO_LOCUS9047</name>
</gene>
<dbReference type="SUPFAM" id="SSF82185">
    <property type="entry name" value="Histone H3 K4-specific methyltransferase SET7/9 N-terminal domain"/>
    <property type="match status" value="1"/>
</dbReference>
<dbReference type="InterPro" id="IPR003409">
    <property type="entry name" value="MORN"/>
</dbReference>
<evidence type="ECO:0000256" key="4">
    <source>
        <dbReference type="ARBA" id="ARBA00022846"/>
    </source>
</evidence>
<dbReference type="Gene3D" id="2.20.110.10">
    <property type="entry name" value="Histone H3 K4-specific methyltransferase SET7/9 N-terminal domain"/>
    <property type="match status" value="1"/>
</dbReference>
<keyword evidence="5" id="KW-0969">Cilium</keyword>
<evidence type="ECO:0000256" key="5">
    <source>
        <dbReference type="ARBA" id="ARBA00023069"/>
    </source>
</evidence>
<protein>
    <recommendedName>
        <fullName evidence="2">MORN repeat-containing protein 5</fullName>
    </recommendedName>
</protein>
<reference evidence="8" key="2">
    <citation type="submission" date="2022-10" db="EMBL/GenBank/DDBJ databases">
        <authorList>
            <consortium name="ENA_rothamsted_submissions"/>
            <consortium name="culmorum"/>
            <person name="King R."/>
        </authorList>
    </citation>
    <scope>NUCLEOTIDE SEQUENCE</scope>
</reference>
<keyword evidence="9" id="KW-1185">Reference proteome</keyword>
<comment type="subcellular location">
    <subcellularLocation>
        <location evidence="1">Cell projection</location>
        <location evidence="1">Cilium</location>
        <location evidence="1">Flagellum</location>
    </subcellularLocation>
</comment>
<evidence type="ECO:0000256" key="1">
    <source>
        <dbReference type="ARBA" id="ARBA00004230"/>
    </source>
</evidence>
<keyword evidence="4" id="KW-0282">Flagellum</keyword>
<evidence type="ECO:0000313" key="8">
    <source>
        <dbReference type="EMBL" id="CAH1170382.1"/>
    </source>
</evidence>
<dbReference type="SMART" id="SM00698">
    <property type="entry name" value="MORN"/>
    <property type="match status" value="2"/>
</dbReference>
<accession>A0A9P0DRP3</accession>
<keyword evidence="6" id="KW-0966">Cell projection</keyword>
<dbReference type="Proteomes" id="UP001153737">
    <property type="component" value="Chromosome 5"/>
</dbReference>
<dbReference type="OrthoDB" id="300500at2759"/>
<dbReference type="AlphaFoldDB" id="A0A9P0DRP3"/>
<keyword evidence="3" id="KW-0677">Repeat</keyword>
<dbReference type="GO" id="GO:0031514">
    <property type="term" value="C:motile cilium"/>
    <property type="evidence" value="ECO:0007669"/>
    <property type="project" value="UniProtKB-SubCell"/>
</dbReference>
<name>A0A9P0DRP3_PHACE</name>
<reference evidence="8" key="1">
    <citation type="submission" date="2022-01" db="EMBL/GenBank/DDBJ databases">
        <authorList>
            <person name="King R."/>
        </authorList>
    </citation>
    <scope>NUCLEOTIDE SEQUENCE</scope>
</reference>
<feature type="region of interest" description="Disordered" evidence="7">
    <location>
        <begin position="421"/>
        <end position="444"/>
    </location>
</feature>
<dbReference type="PANTHER" id="PTHR46437">
    <property type="entry name" value="MORN REPEAT-CONTAINING PROTEIN 5"/>
    <property type="match status" value="1"/>
</dbReference>
<evidence type="ECO:0000256" key="6">
    <source>
        <dbReference type="ARBA" id="ARBA00023273"/>
    </source>
</evidence>
<dbReference type="InterPro" id="IPR042814">
    <property type="entry name" value="Morn5"/>
</dbReference>